<comment type="caution">
    <text evidence="2">The sequence shown here is derived from an EMBL/GenBank/DDBJ whole genome shotgun (WGS) entry which is preliminary data.</text>
</comment>
<organism evidence="2 3">
    <name type="scientific">Trifolium medium</name>
    <dbReference type="NCBI Taxonomy" id="97028"/>
    <lineage>
        <taxon>Eukaryota</taxon>
        <taxon>Viridiplantae</taxon>
        <taxon>Streptophyta</taxon>
        <taxon>Embryophyta</taxon>
        <taxon>Tracheophyta</taxon>
        <taxon>Spermatophyta</taxon>
        <taxon>Magnoliopsida</taxon>
        <taxon>eudicotyledons</taxon>
        <taxon>Gunneridae</taxon>
        <taxon>Pentapetalae</taxon>
        <taxon>rosids</taxon>
        <taxon>fabids</taxon>
        <taxon>Fabales</taxon>
        <taxon>Fabaceae</taxon>
        <taxon>Papilionoideae</taxon>
        <taxon>50 kb inversion clade</taxon>
        <taxon>NPAAA clade</taxon>
        <taxon>Hologalegina</taxon>
        <taxon>IRL clade</taxon>
        <taxon>Trifolieae</taxon>
        <taxon>Trifolium</taxon>
    </lineage>
</organism>
<feature type="transmembrane region" description="Helical" evidence="1">
    <location>
        <begin position="106"/>
        <end position="125"/>
    </location>
</feature>
<feature type="transmembrane region" description="Helical" evidence="1">
    <location>
        <begin position="80"/>
        <end position="100"/>
    </location>
</feature>
<dbReference type="AlphaFoldDB" id="A0A392MQY6"/>
<keyword evidence="1" id="KW-1133">Transmembrane helix</keyword>
<name>A0A392MQY6_9FABA</name>
<sequence length="145" mass="16556">MAIHKPTFLINHEKFTQLYVTLMVFVLAEIYGFGDNFEEKYLFAFRFSLVSLHFLSLMYILITTLSHYSDPRRPGNDGGIVLIVVSMIIASATCILFVILISTIATIIICISWIVTISIVVVLRWNDIVHQMRIIIADVANKSFR</sequence>
<dbReference type="Proteomes" id="UP000265520">
    <property type="component" value="Unassembled WGS sequence"/>
</dbReference>
<accession>A0A392MQY6</accession>
<proteinExistence type="predicted"/>
<keyword evidence="1" id="KW-0812">Transmembrane</keyword>
<evidence type="ECO:0000313" key="3">
    <source>
        <dbReference type="Proteomes" id="UP000265520"/>
    </source>
</evidence>
<keyword evidence="3" id="KW-1185">Reference proteome</keyword>
<dbReference type="EMBL" id="LXQA010015439">
    <property type="protein sequence ID" value="MCH89088.1"/>
    <property type="molecule type" value="Genomic_DNA"/>
</dbReference>
<reference evidence="2 3" key="1">
    <citation type="journal article" date="2018" name="Front. Plant Sci.">
        <title>Red Clover (Trifolium pratense) and Zigzag Clover (T. medium) - A Picture of Genomic Similarities and Differences.</title>
        <authorList>
            <person name="Dluhosova J."/>
            <person name="Istvanek J."/>
            <person name="Nedelnik J."/>
            <person name="Repkova J."/>
        </authorList>
    </citation>
    <scope>NUCLEOTIDE SEQUENCE [LARGE SCALE GENOMIC DNA]</scope>
    <source>
        <strain evidence="3">cv. 10/8</strain>
        <tissue evidence="2">Leaf</tissue>
    </source>
</reference>
<gene>
    <name evidence="2" type="ORF">A2U01_0009981</name>
</gene>
<feature type="transmembrane region" description="Helical" evidence="1">
    <location>
        <begin position="15"/>
        <end position="33"/>
    </location>
</feature>
<protein>
    <submittedName>
        <fullName evidence="2">Cyclin-like F-box</fullName>
    </submittedName>
</protein>
<evidence type="ECO:0000256" key="1">
    <source>
        <dbReference type="SAM" id="Phobius"/>
    </source>
</evidence>
<feature type="transmembrane region" description="Helical" evidence="1">
    <location>
        <begin position="45"/>
        <end position="68"/>
    </location>
</feature>
<keyword evidence="1" id="KW-0472">Membrane</keyword>
<evidence type="ECO:0000313" key="2">
    <source>
        <dbReference type="EMBL" id="MCH89088.1"/>
    </source>
</evidence>